<evidence type="ECO:0000313" key="1">
    <source>
        <dbReference type="EMBL" id="JAH37382.1"/>
    </source>
</evidence>
<dbReference type="AlphaFoldDB" id="A0A0E9S851"/>
<sequence>MPPFNVIRKCVVNSMDLVTTLQLVITGILGAISVQ</sequence>
<reference evidence="1" key="1">
    <citation type="submission" date="2014-11" db="EMBL/GenBank/DDBJ databases">
        <authorList>
            <person name="Amaro Gonzalez C."/>
        </authorList>
    </citation>
    <scope>NUCLEOTIDE SEQUENCE</scope>
</reference>
<organism evidence="1">
    <name type="scientific">Anguilla anguilla</name>
    <name type="common">European freshwater eel</name>
    <name type="synonym">Muraena anguilla</name>
    <dbReference type="NCBI Taxonomy" id="7936"/>
    <lineage>
        <taxon>Eukaryota</taxon>
        <taxon>Metazoa</taxon>
        <taxon>Chordata</taxon>
        <taxon>Craniata</taxon>
        <taxon>Vertebrata</taxon>
        <taxon>Euteleostomi</taxon>
        <taxon>Actinopterygii</taxon>
        <taxon>Neopterygii</taxon>
        <taxon>Teleostei</taxon>
        <taxon>Anguilliformes</taxon>
        <taxon>Anguillidae</taxon>
        <taxon>Anguilla</taxon>
    </lineage>
</organism>
<reference evidence="1" key="2">
    <citation type="journal article" date="2015" name="Fish Shellfish Immunol.">
        <title>Early steps in the European eel (Anguilla anguilla)-Vibrio vulnificus interaction in the gills: Role of the RtxA13 toxin.</title>
        <authorList>
            <person name="Callol A."/>
            <person name="Pajuelo D."/>
            <person name="Ebbesson L."/>
            <person name="Teles M."/>
            <person name="MacKenzie S."/>
            <person name="Amaro C."/>
        </authorList>
    </citation>
    <scope>NUCLEOTIDE SEQUENCE</scope>
</reference>
<dbReference type="EMBL" id="GBXM01071195">
    <property type="protein sequence ID" value="JAH37382.1"/>
    <property type="molecule type" value="Transcribed_RNA"/>
</dbReference>
<proteinExistence type="predicted"/>
<name>A0A0E9S851_ANGAN</name>
<accession>A0A0E9S851</accession>
<protein>
    <submittedName>
        <fullName evidence="1">Uncharacterized protein</fullName>
    </submittedName>
</protein>